<evidence type="ECO:0000256" key="3">
    <source>
        <dbReference type="ARBA" id="ARBA00022448"/>
    </source>
</evidence>
<keyword evidence="3" id="KW-0813">Transport</keyword>
<dbReference type="RefSeq" id="WP_163888955.1">
    <property type="nucleotide sequence ID" value="NZ_JAAFYS010000001.1"/>
</dbReference>
<dbReference type="PANTHER" id="PTHR34979">
    <property type="entry name" value="INNER MEMBRANE PROTEIN YGAZ"/>
    <property type="match status" value="1"/>
</dbReference>
<keyword evidence="4" id="KW-1003">Cell membrane</keyword>
<keyword evidence="5 8" id="KW-0812">Transmembrane</keyword>
<comment type="caution">
    <text evidence="9">The sequence shown here is derived from an EMBL/GenBank/DDBJ whole genome shotgun (WGS) entry which is preliminary data.</text>
</comment>
<keyword evidence="6 8" id="KW-1133">Transmembrane helix</keyword>
<name>A0A6B2JEU6_9RHOB</name>
<evidence type="ECO:0000256" key="5">
    <source>
        <dbReference type="ARBA" id="ARBA00022692"/>
    </source>
</evidence>
<organism evidence="9 10">
    <name type="scientific">Pseudoroseicyclus tamaricis</name>
    <dbReference type="NCBI Taxonomy" id="2705421"/>
    <lineage>
        <taxon>Bacteria</taxon>
        <taxon>Pseudomonadati</taxon>
        <taxon>Pseudomonadota</taxon>
        <taxon>Alphaproteobacteria</taxon>
        <taxon>Rhodobacterales</taxon>
        <taxon>Paracoccaceae</taxon>
        <taxon>Pseudoroseicyclus</taxon>
    </lineage>
</organism>
<evidence type="ECO:0000256" key="7">
    <source>
        <dbReference type="ARBA" id="ARBA00023136"/>
    </source>
</evidence>
<accession>A0A6B2JEU6</accession>
<comment type="similarity">
    <text evidence="2">Belongs to the AzlC family.</text>
</comment>
<feature type="transmembrane region" description="Helical" evidence="8">
    <location>
        <begin position="191"/>
        <end position="224"/>
    </location>
</feature>
<sequence>MSGPSNRSVYGRGIRDALPFVLVVGPFAFLFAVVSAEAGLNLLEIFSFSFIVVAGASQLAALSVLQDNGTALLAIFAGLAVNMRMAMYSASLTPWLGSLPPLRRMFAAYLMIDQTYALSITRYEQSPEWSLRTRLAYYLGTATTIMPVWYVTTTVGAVTGQSVPESLALDFAMPIAFLALIGPALRTAAHAAAALVSVVASLLLAGLPSGSGLLIAALLAMMTGAQVERWMERRRGTAA</sequence>
<dbReference type="Proteomes" id="UP000474757">
    <property type="component" value="Unassembled WGS sequence"/>
</dbReference>
<feature type="transmembrane region" description="Helical" evidence="8">
    <location>
        <begin position="135"/>
        <end position="155"/>
    </location>
</feature>
<evidence type="ECO:0000256" key="1">
    <source>
        <dbReference type="ARBA" id="ARBA00004651"/>
    </source>
</evidence>
<protein>
    <submittedName>
        <fullName evidence="9">Branched-chain amino acid ABC transporter permease</fullName>
    </submittedName>
</protein>
<proteinExistence type="inferred from homology"/>
<dbReference type="GO" id="GO:1903785">
    <property type="term" value="P:L-valine transmembrane transport"/>
    <property type="evidence" value="ECO:0007669"/>
    <property type="project" value="TreeGrafter"/>
</dbReference>
<dbReference type="Pfam" id="PF03591">
    <property type="entry name" value="AzlC"/>
    <property type="match status" value="1"/>
</dbReference>
<keyword evidence="10" id="KW-1185">Reference proteome</keyword>
<evidence type="ECO:0000256" key="4">
    <source>
        <dbReference type="ARBA" id="ARBA00022475"/>
    </source>
</evidence>
<evidence type="ECO:0000313" key="10">
    <source>
        <dbReference type="Proteomes" id="UP000474757"/>
    </source>
</evidence>
<keyword evidence="7 8" id="KW-0472">Membrane</keyword>
<evidence type="ECO:0000256" key="2">
    <source>
        <dbReference type="ARBA" id="ARBA00010735"/>
    </source>
</evidence>
<dbReference type="EMBL" id="JAAGAB010000001">
    <property type="protein sequence ID" value="NDU99450.1"/>
    <property type="molecule type" value="Genomic_DNA"/>
</dbReference>
<evidence type="ECO:0000256" key="8">
    <source>
        <dbReference type="SAM" id="Phobius"/>
    </source>
</evidence>
<comment type="subcellular location">
    <subcellularLocation>
        <location evidence="1">Cell membrane</location>
        <topology evidence="1">Multi-pass membrane protein</topology>
    </subcellularLocation>
</comment>
<reference evidence="9 10" key="1">
    <citation type="submission" date="2020-02" db="EMBL/GenBank/DDBJ databases">
        <title>Pseudoroseicyclus tamarix, sp. nov., isolated from offshore sediment of a Tamarix chinensis forest.</title>
        <authorList>
            <person name="Gai Y."/>
        </authorList>
    </citation>
    <scope>NUCLEOTIDE SEQUENCE [LARGE SCALE GENOMIC DNA]</scope>
    <source>
        <strain evidence="9 10">CLL3-39</strain>
    </source>
</reference>
<dbReference type="AlphaFoldDB" id="A0A6B2JEU6"/>
<feature type="transmembrane region" description="Helical" evidence="8">
    <location>
        <begin position="20"/>
        <end position="39"/>
    </location>
</feature>
<dbReference type="PANTHER" id="PTHR34979:SF1">
    <property type="entry name" value="INNER MEMBRANE PROTEIN YGAZ"/>
    <property type="match status" value="1"/>
</dbReference>
<feature type="transmembrane region" description="Helical" evidence="8">
    <location>
        <begin position="167"/>
        <end position="185"/>
    </location>
</feature>
<dbReference type="InterPro" id="IPR011606">
    <property type="entry name" value="Brnchd-chn_aa_trnsp_permease"/>
</dbReference>
<dbReference type="GO" id="GO:0005886">
    <property type="term" value="C:plasma membrane"/>
    <property type="evidence" value="ECO:0007669"/>
    <property type="project" value="UniProtKB-SubCell"/>
</dbReference>
<evidence type="ECO:0000313" key="9">
    <source>
        <dbReference type="EMBL" id="NDU99450.1"/>
    </source>
</evidence>
<gene>
    <name evidence="9" type="ORF">GZA08_00515</name>
</gene>
<evidence type="ECO:0000256" key="6">
    <source>
        <dbReference type="ARBA" id="ARBA00022989"/>
    </source>
</evidence>